<name>B8D286_HALOH</name>
<evidence type="ECO:0000256" key="4">
    <source>
        <dbReference type="ARBA" id="ARBA00022989"/>
    </source>
</evidence>
<reference evidence="7 8" key="1">
    <citation type="journal article" date="2009" name="PLoS ONE">
        <title>Genome analysis of the anaerobic thermohalophilic bacterium Halothermothrix orenii.</title>
        <authorList>
            <person name="Mavromatis K."/>
            <person name="Ivanova N."/>
            <person name="Anderson I."/>
            <person name="Lykidis A."/>
            <person name="Hooper S.D."/>
            <person name="Sun H."/>
            <person name="Kunin V."/>
            <person name="Lapidus A."/>
            <person name="Hugenholtz P."/>
            <person name="Patel B."/>
            <person name="Kyrpides N.C."/>
        </authorList>
    </citation>
    <scope>NUCLEOTIDE SEQUENCE [LARGE SCALE GENOMIC DNA]</scope>
    <source>
        <strain evidence="8">H 168 / OCM 544 / DSM 9562</strain>
    </source>
</reference>
<dbReference type="AlphaFoldDB" id="B8D286"/>
<keyword evidence="3 6" id="KW-0812">Transmembrane</keyword>
<dbReference type="InterPro" id="IPR007383">
    <property type="entry name" value="DUF445"/>
</dbReference>
<dbReference type="PANTHER" id="PTHR35791:SF1">
    <property type="entry name" value="UPF0754 MEMBRANE PROTEIN YHEB"/>
    <property type="match status" value="1"/>
</dbReference>
<dbReference type="Pfam" id="PF04286">
    <property type="entry name" value="DUF445"/>
    <property type="match status" value="1"/>
</dbReference>
<proteinExistence type="inferred from homology"/>
<evidence type="ECO:0000256" key="2">
    <source>
        <dbReference type="ARBA" id="ARBA00008053"/>
    </source>
</evidence>
<dbReference type="PANTHER" id="PTHR35791">
    <property type="entry name" value="UPF0754 MEMBRANE PROTEIN YHEB"/>
    <property type="match status" value="1"/>
</dbReference>
<evidence type="ECO:0000313" key="7">
    <source>
        <dbReference type="EMBL" id="ACL69313.1"/>
    </source>
</evidence>
<dbReference type="EMBL" id="CP001098">
    <property type="protein sequence ID" value="ACL69313.1"/>
    <property type="molecule type" value="Genomic_DNA"/>
</dbReference>
<organism evidence="7 8">
    <name type="scientific">Halothermothrix orenii (strain H 168 / OCM 544 / DSM 9562)</name>
    <dbReference type="NCBI Taxonomy" id="373903"/>
    <lineage>
        <taxon>Bacteria</taxon>
        <taxon>Bacillati</taxon>
        <taxon>Bacillota</taxon>
        <taxon>Clostridia</taxon>
        <taxon>Halanaerobiales</taxon>
        <taxon>Halothermotrichaceae</taxon>
        <taxon>Halothermothrix</taxon>
    </lineage>
</organism>
<protein>
    <submittedName>
        <fullName evidence="7">Uncharacterized protein conserved in bacteria</fullName>
    </submittedName>
</protein>
<sequence length="201" mass="23188">MISGFIILPVVGALIGWITNYLAVKMLFRPYNPVKIPFIPVTIQGVLPRRKMELAESVARAIEEELLPKEYLLSRVNELQLEEDVLDILRRLINEKVDDKLPGFIPDSFKQVMKNYISEFIEEEMKENLDRLVNDFHDTVVNKTNFGRLVQEKIESFPLTRLEDIVLKISSRELKHIELFGGVLGFIVGLGQALLLLFFNF</sequence>
<evidence type="ECO:0000256" key="5">
    <source>
        <dbReference type="ARBA" id="ARBA00023136"/>
    </source>
</evidence>
<evidence type="ECO:0000256" key="6">
    <source>
        <dbReference type="SAM" id="Phobius"/>
    </source>
</evidence>
<dbReference type="RefSeq" id="WP_012635501.1">
    <property type="nucleotide sequence ID" value="NC_011899.1"/>
</dbReference>
<dbReference type="GO" id="GO:0012505">
    <property type="term" value="C:endomembrane system"/>
    <property type="evidence" value="ECO:0007669"/>
    <property type="project" value="UniProtKB-SubCell"/>
</dbReference>
<evidence type="ECO:0000256" key="1">
    <source>
        <dbReference type="ARBA" id="ARBA00004308"/>
    </source>
</evidence>
<keyword evidence="5 6" id="KW-0472">Membrane</keyword>
<dbReference type="KEGG" id="hor:Hore_05560"/>
<comment type="similarity">
    <text evidence="2">Belongs to the UPF0754 family.</text>
</comment>
<evidence type="ECO:0000256" key="3">
    <source>
        <dbReference type="ARBA" id="ARBA00022692"/>
    </source>
</evidence>
<dbReference type="STRING" id="373903.Hore_05560"/>
<feature type="transmembrane region" description="Helical" evidence="6">
    <location>
        <begin position="177"/>
        <end position="199"/>
    </location>
</feature>
<dbReference type="OrthoDB" id="9787430at2"/>
<keyword evidence="4 6" id="KW-1133">Transmembrane helix</keyword>
<evidence type="ECO:0000313" key="8">
    <source>
        <dbReference type="Proteomes" id="UP000000719"/>
    </source>
</evidence>
<dbReference type="eggNOG" id="COG4399">
    <property type="taxonomic scope" value="Bacteria"/>
</dbReference>
<feature type="transmembrane region" description="Helical" evidence="6">
    <location>
        <begin position="6"/>
        <end position="28"/>
    </location>
</feature>
<accession>B8D286</accession>
<dbReference type="HOGENOM" id="CLU_042384_1_1_9"/>
<keyword evidence="8" id="KW-1185">Reference proteome</keyword>
<comment type="subcellular location">
    <subcellularLocation>
        <location evidence="1">Endomembrane system</location>
    </subcellularLocation>
</comment>
<gene>
    <name evidence="7" type="ordered locus">Hore_05560</name>
</gene>
<dbReference type="Proteomes" id="UP000000719">
    <property type="component" value="Chromosome"/>
</dbReference>